<accession>A0ABR9N0T9</accession>
<dbReference type="InterPro" id="IPR001387">
    <property type="entry name" value="Cro/C1-type_HTH"/>
</dbReference>
<dbReference type="Gene3D" id="1.10.260.40">
    <property type="entry name" value="lambda repressor-like DNA-binding domains"/>
    <property type="match status" value="1"/>
</dbReference>
<dbReference type="PANTHER" id="PTHR35010:SF2">
    <property type="entry name" value="BLL4672 PROTEIN"/>
    <property type="match status" value="1"/>
</dbReference>
<evidence type="ECO:0000313" key="4">
    <source>
        <dbReference type="Proteomes" id="UP000625527"/>
    </source>
</evidence>
<dbReference type="InterPro" id="IPR041413">
    <property type="entry name" value="MLTR_LBD"/>
</dbReference>
<dbReference type="SUPFAM" id="SSF47413">
    <property type="entry name" value="lambda repressor-like DNA-binding domains"/>
    <property type="match status" value="1"/>
</dbReference>
<dbReference type="Gene3D" id="3.30.450.180">
    <property type="match status" value="1"/>
</dbReference>
<organism evidence="3 4">
    <name type="scientific">Myceligenerans pegani</name>
    <dbReference type="NCBI Taxonomy" id="2776917"/>
    <lineage>
        <taxon>Bacteria</taxon>
        <taxon>Bacillati</taxon>
        <taxon>Actinomycetota</taxon>
        <taxon>Actinomycetes</taxon>
        <taxon>Micrococcales</taxon>
        <taxon>Promicromonosporaceae</taxon>
        <taxon>Myceligenerans</taxon>
    </lineage>
</organism>
<dbReference type="RefSeq" id="WP_192863511.1">
    <property type="nucleotide sequence ID" value="NZ_JADAQT010000094.1"/>
</dbReference>
<feature type="region of interest" description="Disordered" evidence="1">
    <location>
        <begin position="277"/>
        <end position="301"/>
    </location>
</feature>
<dbReference type="PANTHER" id="PTHR35010">
    <property type="entry name" value="BLL4672 PROTEIN-RELATED"/>
    <property type="match status" value="1"/>
</dbReference>
<protein>
    <submittedName>
        <fullName evidence="3">Helix-turn-helix domain-containing protein</fullName>
    </submittedName>
</protein>
<reference evidence="3 4" key="1">
    <citation type="submission" date="2020-10" db="EMBL/GenBank/DDBJ databases">
        <title>Myceligenerans pegani sp. nov., an endophytic actinomycete isolated from Peganum harmala L. in Xinjiang, China.</title>
        <authorList>
            <person name="Xin L."/>
        </authorList>
    </citation>
    <scope>NUCLEOTIDE SEQUENCE [LARGE SCALE GENOMIC DNA]</scope>
    <source>
        <strain evidence="3 4">TRM65318</strain>
    </source>
</reference>
<proteinExistence type="predicted"/>
<dbReference type="InterPro" id="IPR010982">
    <property type="entry name" value="Lambda_DNA-bd_dom_sf"/>
</dbReference>
<evidence type="ECO:0000259" key="2">
    <source>
        <dbReference type="PROSITE" id="PS50943"/>
    </source>
</evidence>
<dbReference type="SMART" id="SM00530">
    <property type="entry name" value="HTH_XRE"/>
    <property type="match status" value="1"/>
</dbReference>
<dbReference type="PROSITE" id="PS50943">
    <property type="entry name" value="HTH_CROC1"/>
    <property type="match status" value="1"/>
</dbReference>
<comment type="caution">
    <text evidence="3">The sequence shown here is derived from an EMBL/GenBank/DDBJ whole genome shotgun (WGS) entry which is preliminary data.</text>
</comment>
<dbReference type="Pfam" id="PF17765">
    <property type="entry name" value="MLTR_LBD"/>
    <property type="match status" value="1"/>
</dbReference>
<evidence type="ECO:0000313" key="3">
    <source>
        <dbReference type="EMBL" id="MBE1876955.1"/>
    </source>
</evidence>
<dbReference type="Pfam" id="PF13560">
    <property type="entry name" value="HTH_31"/>
    <property type="match status" value="1"/>
</dbReference>
<feature type="domain" description="HTH cro/C1-type" evidence="2">
    <location>
        <begin position="35"/>
        <end position="82"/>
    </location>
</feature>
<dbReference type="CDD" id="cd00093">
    <property type="entry name" value="HTH_XRE"/>
    <property type="match status" value="1"/>
</dbReference>
<name>A0ABR9N0T9_9MICO</name>
<dbReference type="EMBL" id="JADAQT010000094">
    <property type="protein sequence ID" value="MBE1876955.1"/>
    <property type="molecule type" value="Genomic_DNA"/>
</dbReference>
<evidence type="ECO:0000256" key="1">
    <source>
        <dbReference type="SAM" id="MobiDB-lite"/>
    </source>
</evidence>
<gene>
    <name evidence="3" type="ORF">IHE71_14770</name>
</gene>
<dbReference type="Proteomes" id="UP000625527">
    <property type="component" value="Unassembled WGS sequence"/>
</dbReference>
<keyword evidence="4" id="KW-1185">Reference proteome</keyword>
<sequence>MTDRNALASFVRRRRERLRPADVGLPAGADRRTPGLRRDELAALAGVSADYVTRIEQARGSGPSAQVVAALAQALRLTDDERDHLYRLASLLPPTDREVDDDLPPGLRRVLDSLSDLTPAAVFAADWQLIWWNHTWAGLIGDPAGAPAALRNFARVTFPPDGGGPLGPRWTATSADRDALEAAMVSDLRRASGRYPESERLHDLIRELTETNERFAELWASGSVGVHRADRKTIHHRTAGPIAVDCDVITDGDGDRKLVVMSAQPGSEDEAKLRLAVAHSAAPSRPSLEPARSTAAPTASD</sequence>